<accession>A0A8S0ZIS5</accession>
<dbReference type="EC" id="3.1.3.2" evidence="3"/>
<proteinExistence type="inferred from homology"/>
<evidence type="ECO:0000256" key="1">
    <source>
        <dbReference type="ARBA" id="ARBA00000032"/>
    </source>
</evidence>
<dbReference type="GO" id="GO:0003993">
    <property type="term" value="F:acid phosphatase activity"/>
    <property type="evidence" value="ECO:0007669"/>
    <property type="project" value="UniProtKB-EC"/>
</dbReference>
<dbReference type="InterPro" id="IPR000560">
    <property type="entry name" value="His_Pase_clade-2"/>
</dbReference>
<organism evidence="8 9">
    <name type="scientific">Arctia plantaginis</name>
    <name type="common">Wood tiger moth</name>
    <name type="synonym">Phalaena plantaginis</name>
    <dbReference type="NCBI Taxonomy" id="874455"/>
    <lineage>
        <taxon>Eukaryota</taxon>
        <taxon>Metazoa</taxon>
        <taxon>Ecdysozoa</taxon>
        <taxon>Arthropoda</taxon>
        <taxon>Hexapoda</taxon>
        <taxon>Insecta</taxon>
        <taxon>Pterygota</taxon>
        <taxon>Neoptera</taxon>
        <taxon>Endopterygota</taxon>
        <taxon>Lepidoptera</taxon>
        <taxon>Glossata</taxon>
        <taxon>Ditrysia</taxon>
        <taxon>Noctuoidea</taxon>
        <taxon>Erebidae</taxon>
        <taxon>Arctiinae</taxon>
        <taxon>Arctia</taxon>
    </lineage>
</organism>
<keyword evidence="5" id="KW-0378">Hydrolase</keyword>
<dbReference type="EMBL" id="CADEBD010000291">
    <property type="protein sequence ID" value="CAB3232854.1"/>
    <property type="molecule type" value="Genomic_DNA"/>
</dbReference>
<comment type="caution">
    <text evidence="8">The sequence shown here is derived from an EMBL/GenBank/DDBJ whole genome shotgun (WGS) entry which is preliminary data.</text>
</comment>
<evidence type="ECO:0000256" key="4">
    <source>
        <dbReference type="ARBA" id="ARBA00022729"/>
    </source>
</evidence>
<protein>
    <recommendedName>
        <fullName evidence="3">acid phosphatase</fullName>
        <ecNumber evidence="3">3.1.3.2</ecNumber>
    </recommendedName>
</protein>
<comment type="catalytic activity">
    <reaction evidence="1">
        <text>a phosphate monoester + H2O = an alcohol + phosphate</text>
        <dbReference type="Rhea" id="RHEA:15017"/>
        <dbReference type="ChEBI" id="CHEBI:15377"/>
        <dbReference type="ChEBI" id="CHEBI:30879"/>
        <dbReference type="ChEBI" id="CHEBI:43474"/>
        <dbReference type="ChEBI" id="CHEBI:67140"/>
        <dbReference type="EC" id="3.1.3.2"/>
    </reaction>
</comment>
<evidence type="ECO:0000256" key="7">
    <source>
        <dbReference type="ARBA" id="ARBA00023180"/>
    </source>
</evidence>
<name>A0A8S0ZIS5_ARCPL</name>
<dbReference type="InterPro" id="IPR029033">
    <property type="entry name" value="His_PPase_superfam"/>
</dbReference>
<dbReference type="PANTHER" id="PTHR11567">
    <property type="entry name" value="ACID PHOSPHATASE-RELATED"/>
    <property type="match status" value="1"/>
</dbReference>
<dbReference type="InterPro" id="IPR050645">
    <property type="entry name" value="Histidine_acid_phosphatase"/>
</dbReference>
<keyword evidence="7" id="KW-0325">Glycoprotein</keyword>
<evidence type="ECO:0000313" key="8">
    <source>
        <dbReference type="EMBL" id="CAB3232854.1"/>
    </source>
</evidence>
<dbReference type="Pfam" id="PF00328">
    <property type="entry name" value="His_Phos_2"/>
    <property type="match status" value="1"/>
</dbReference>
<keyword evidence="4" id="KW-0732">Signal</keyword>
<evidence type="ECO:0000256" key="3">
    <source>
        <dbReference type="ARBA" id="ARBA00012646"/>
    </source>
</evidence>
<dbReference type="SUPFAM" id="SSF53254">
    <property type="entry name" value="Phosphoglycerate mutase-like"/>
    <property type="match status" value="1"/>
</dbReference>
<evidence type="ECO:0000313" key="9">
    <source>
        <dbReference type="Proteomes" id="UP000494256"/>
    </source>
</evidence>
<keyword evidence="6" id="KW-1015">Disulfide bond</keyword>
<evidence type="ECO:0000256" key="6">
    <source>
        <dbReference type="ARBA" id="ARBA00023157"/>
    </source>
</evidence>
<dbReference type="AlphaFoldDB" id="A0A8S0ZIS5"/>
<evidence type="ECO:0000256" key="5">
    <source>
        <dbReference type="ARBA" id="ARBA00022801"/>
    </source>
</evidence>
<evidence type="ECO:0000256" key="2">
    <source>
        <dbReference type="ARBA" id="ARBA00005375"/>
    </source>
</evidence>
<comment type="similarity">
    <text evidence="2">Belongs to the histidine acid phosphatase family.</text>
</comment>
<sequence length="353" mass="40453">MVLNRHGERAPDDDERSLSDRQEEILNITYLEGPEGLTNVGKRRANQIGKFLRQRYGSEGYGLISNLYLNNEIAIRSTEKDRTKMTILVAMAAVYPPVVEQQWDAGLGKVWQPVPYDAVPLKEDYLRYYSNCDRFITLMTEAKQKSLQEELAPYTNIIPLLEEKTGRNFTENPLLFQTLFDLFRSLDGLRISIPEWSKPLRPTIRDAATQAYGLYFKTDEMKKIGGGVLLQQFTEAAEDIISGKEVLKRLRLFSCHDFNLGALMEASNVKYERTIPEYGSVFALELYRSKTTGLYSVLPVYLPQAGKSNARILSINECGSSSYCDFNTFKDLTKKYLLPEQEYYCICNIRTEL</sequence>
<dbReference type="Proteomes" id="UP000494256">
    <property type="component" value="Unassembled WGS sequence"/>
</dbReference>
<dbReference type="Gene3D" id="3.40.50.1240">
    <property type="entry name" value="Phosphoglycerate mutase-like"/>
    <property type="match status" value="1"/>
</dbReference>
<gene>
    <name evidence="8" type="ORF">APLA_LOCUS5887</name>
</gene>
<dbReference type="OrthoDB" id="205623at2759"/>
<dbReference type="CDD" id="cd07061">
    <property type="entry name" value="HP_HAP_like"/>
    <property type="match status" value="1"/>
</dbReference>
<dbReference type="PANTHER" id="PTHR11567:SF211">
    <property type="entry name" value="PROSTATIC ACID PHOSPHATASE"/>
    <property type="match status" value="1"/>
</dbReference>
<reference evidence="8 9" key="1">
    <citation type="submission" date="2020-04" db="EMBL/GenBank/DDBJ databases">
        <authorList>
            <person name="Wallbank WR R."/>
            <person name="Pardo Diaz C."/>
            <person name="Kozak K."/>
            <person name="Martin S."/>
            <person name="Jiggins C."/>
            <person name="Moest M."/>
            <person name="Warren A I."/>
            <person name="Byers J.R.P. K."/>
            <person name="Montejo-Kovacevich G."/>
            <person name="Yen C E."/>
        </authorList>
    </citation>
    <scope>NUCLEOTIDE SEQUENCE [LARGE SCALE GENOMIC DNA]</scope>
</reference>